<name>A0ABW5N0J0_9FLAO</name>
<proteinExistence type="predicted"/>
<evidence type="ECO:0000256" key="1">
    <source>
        <dbReference type="SAM" id="SignalP"/>
    </source>
</evidence>
<keyword evidence="1" id="KW-0732">Signal</keyword>
<evidence type="ECO:0000313" key="3">
    <source>
        <dbReference type="Proteomes" id="UP001597526"/>
    </source>
</evidence>
<evidence type="ECO:0008006" key="4">
    <source>
        <dbReference type="Google" id="ProtNLM"/>
    </source>
</evidence>
<dbReference type="Proteomes" id="UP001597526">
    <property type="component" value="Unassembled WGS sequence"/>
</dbReference>
<gene>
    <name evidence="2" type="ORF">ACFSQJ_15045</name>
</gene>
<keyword evidence="3" id="KW-1185">Reference proteome</keyword>
<comment type="caution">
    <text evidence="2">The sequence shown here is derived from an EMBL/GenBank/DDBJ whole genome shotgun (WGS) entry which is preliminary data.</text>
</comment>
<feature type="chain" id="PRO_5047344995" description="Outer membrane protein beta-barrel domain-containing protein" evidence="1">
    <location>
        <begin position="20"/>
        <end position="160"/>
    </location>
</feature>
<organism evidence="2 3">
    <name type="scientific">Croceitalea marina</name>
    <dbReference type="NCBI Taxonomy" id="1775166"/>
    <lineage>
        <taxon>Bacteria</taxon>
        <taxon>Pseudomonadati</taxon>
        <taxon>Bacteroidota</taxon>
        <taxon>Flavobacteriia</taxon>
        <taxon>Flavobacteriales</taxon>
        <taxon>Flavobacteriaceae</taxon>
        <taxon>Croceitalea</taxon>
    </lineage>
</organism>
<accession>A0ABW5N0J0</accession>
<evidence type="ECO:0000313" key="2">
    <source>
        <dbReference type="EMBL" id="MFD2588255.1"/>
    </source>
</evidence>
<dbReference type="RefSeq" id="WP_377767783.1">
    <property type="nucleotide sequence ID" value="NZ_JBHULB010000076.1"/>
</dbReference>
<dbReference type="EMBL" id="JBHULB010000076">
    <property type="protein sequence ID" value="MFD2588255.1"/>
    <property type="molecule type" value="Genomic_DNA"/>
</dbReference>
<feature type="signal peptide" evidence="1">
    <location>
        <begin position="1"/>
        <end position="19"/>
    </location>
</feature>
<reference evidence="3" key="1">
    <citation type="journal article" date="2019" name="Int. J. Syst. Evol. Microbiol.">
        <title>The Global Catalogue of Microorganisms (GCM) 10K type strain sequencing project: providing services to taxonomists for standard genome sequencing and annotation.</title>
        <authorList>
            <consortium name="The Broad Institute Genomics Platform"/>
            <consortium name="The Broad Institute Genome Sequencing Center for Infectious Disease"/>
            <person name="Wu L."/>
            <person name="Ma J."/>
        </authorList>
    </citation>
    <scope>NUCLEOTIDE SEQUENCE [LARGE SCALE GENOMIC DNA]</scope>
    <source>
        <strain evidence="3">KCTC 52368</strain>
    </source>
</reference>
<protein>
    <recommendedName>
        <fullName evidence="4">Outer membrane protein beta-barrel domain-containing protein</fullName>
    </recommendedName>
</protein>
<sequence length="160" mass="18147">MRKTLLLLLFMHTANFMSAQKETSTSDIEGFSYPTFSNGERYSNFSVTHLINTNLEVEIRGFYQRNVLGERFRAPLLLKKYLSDEKTYLIGGAQAEWEFLPRGIKPPRVDIIMGAGHQFNENLSIEGIFQLPVMNSSSVNPLGSEKPGTSFLNLGSKFRF</sequence>